<protein>
    <submittedName>
        <fullName evidence="3">ATP-binding protein</fullName>
    </submittedName>
</protein>
<dbReference type="Proteomes" id="UP000237310">
    <property type="component" value="Unassembled WGS sequence"/>
</dbReference>
<dbReference type="EMBL" id="PQVG01000001">
    <property type="protein sequence ID" value="POY41539.1"/>
    <property type="molecule type" value="Genomic_DNA"/>
</dbReference>
<feature type="domain" description="DUF4143" evidence="2">
    <location>
        <begin position="224"/>
        <end position="390"/>
    </location>
</feature>
<dbReference type="PANTHER" id="PTHR33295">
    <property type="entry name" value="ATPASE"/>
    <property type="match status" value="1"/>
</dbReference>
<dbReference type="InterPro" id="IPR027417">
    <property type="entry name" value="P-loop_NTPase"/>
</dbReference>
<evidence type="ECO:0000259" key="1">
    <source>
        <dbReference type="Pfam" id="PF13173"/>
    </source>
</evidence>
<dbReference type="RefSeq" id="WP_103804676.1">
    <property type="nucleotide sequence ID" value="NZ_PQVG01000001.1"/>
</dbReference>
<evidence type="ECO:0000259" key="2">
    <source>
        <dbReference type="Pfam" id="PF13635"/>
    </source>
</evidence>
<dbReference type="Pfam" id="PF13635">
    <property type="entry name" value="DUF4143"/>
    <property type="match status" value="1"/>
</dbReference>
<dbReference type="SUPFAM" id="SSF52540">
    <property type="entry name" value="P-loop containing nucleoside triphosphate hydrolases"/>
    <property type="match status" value="1"/>
</dbReference>
<organism evidence="3 4">
    <name type="scientific">Flavobacterium alvei</name>
    <dbReference type="NCBI Taxonomy" id="2080416"/>
    <lineage>
        <taxon>Bacteria</taxon>
        <taxon>Pseudomonadati</taxon>
        <taxon>Bacteroidota</taxon>
        <taxon>Flavobacteriia</taxon>
        <taxon>Flavobacteriales</taxon>
        <taxon>Flavobacteriaceae</taxon>
        <taxon>Flavobacterium</taxon>
    </lineage>
</organism>
<keyword evidence="3" id="KW-0067">ATP-binding</keyword>
<dbReference type="PANTHER" id="PTHR33295:SF7">
    <property type="entry name" value="ATPASE"/>
    <property type="match status" value="1"/>
</dbReference>
<proteinExistence type="predicted"/>
<dbReference type="AlphaFoldDB" id="A0A2S5AGU1"/>
<accession>A0A2S5AGU1</accession>
<comment type="caution">
    <text evidence="3">The sequence shown here is derived from an EMBL/GenBank/DDBJ whole genome shotgun (WGS) entry which is preliminary data.</text>
</comment>
<keyword evidence="3" id="KW-0547">Nucleotide-binding</keyword>
<dbReference type="InterPro" id="IPR025420">
    <property type="entry name" value="DUF4143"/>
</dbReference>
<evidence type="ECO:0000313" key="4">
    <source>
        <dbReference type="Proteomes" id="UP000237310"/>
    </source>
</evidence>
<reference evidence="3 4" key="1">
    <citation type="submission" date="2018-01" db="EMBL/GenBank/DDBJ databases">
        <authorList>
            <person name="Gaut B.S."/>
            <person name="Morton B.R."/>
            <person name="Clegg M.T."/>
            <person name="Duvall M.R."/>
        </authorList>
    </citation>
    <scope>NUCLEOTIDE SEQUENCE [LARGE SCALE GENOMIC DNA]</scope>
    <source>
        <strain evidence="3 4">HR-AY</strain>
    </source>
</reference>
<keyword evidence="4" id="KW-1185">Reference proteome</keyword>
<dbReference type="GO" id="GO:0005524">
    <property type="term" value="F:ATP binding"/>
    <property type="evidence" value="ECO:0007669"/>
    <property type="project" value="UniProtKB-KW"/>
</dbReference>
<feature type="domain" description="AAA" evidence="1">
    <location>
        <begin position="20"/>
        <end position="153"/>
    </location>
</feature>
<dbReference type="InterPro" id="IPR041682">
    <property type="entry name" value="AAA_14"/>
</dbReference>
<dbReference type="Pfam" id="PF13173">
    <property type="entry name" value="AAA_14"/>
    <property type="match status" value="1"/>
</dbReference>
<name>A0A2S5AGU1_9FLAO</name>
<evidence type="ECO:0000313" key="3">
    <source>
        <dbReference type="EMBL" id="POY41539.1"/>
    </source>
</evidence>
<gene>
    <name evidence="3" type="ORF">C3L50_02380</name>
</gene>
<sequence>MYLKRKVDIELENWKQLPSRKPLIIRGARQVGKSSSVRNLAKHFKYFVEINFDADPIYASVFENGLNPAAICEQLSVISNTPIVEGETLLFFDEIQSCIPAISSLRYFYEKMPNLHLIAAGSLLEFALSEIPSFGVGRVRSIFMYPLFFEEFLLANNENSLIEALNKATTANPFPEIFHQKLKTYLKKFLIIGGMPEAVKTYIANGDMLEVQRVLDDLILSIQADFAKYKVRVLPIRIREVFDAVVLQVGTKFGYSYPNATLNNAQIKETLVLLEMAGLVYFVTHSASNGIPLGAEINSKKRKILIFDTGIFQRIQGLNIAQLLIEDDFNSVNKGNIAELHVGLELIKNSSCYEKTQLYYWQREAKNSQAEVDYVIQKQDKIIPIEVKSGTKGSMQSLYLFLEEKKLDFGIRLSLENFSDMEKIKIIPLYAVGNLLTK</sequence>
<dbReference type="OrthoDB" id="9801840at2"/>